<feature type="domain" description="EAL" evidence="10">
    <location>
        <begin position="630"/>
        <end position="884"/>
    </location>
</feature>
<keyword evidence="3" id="KW-0418">Kinase</keyword>
<feature type="domain" description="PAC" evidence="9">
    <location>
        <begin position="406"/>
        <end position="456"/>
    </location>
</feature>
<keyword evidence="4" id="KW-0067">ATP-binding</keyword>
<dbReference type="PROSITE" id="PS50887">
    <property type="entry name" value="GGDEF"/>
    <property type="match status" value="1"/>
</dbReference>
<dbReference type="InterPro" id="IPR000014">
    <property type="entry name" value="PAS"/>
</dbReference>
<dbReference type="InterPro" id="IPR035919">
    <property type="entry name" value="EAL_sf"/>
</dbReference>
<dbReference type="GO" id="GO:0006355">
    <property type="term" value="P:regulation of DNA-templated transcription"/>
    <property type="evidence" value="ECO:0007669"/>
    <property type="project" value="InterPro"/>
</dbReference>
<dbReference type="Gene3D" id="3.30.450.20">
    <property type="entry name" value="PAS domain"/>
    <property type="match status" value="1"/>
</dbReference>
<dbReference type="CDD" id="cd00130">
    <property type="entry name" value="PAS"/>
    <property type="match status" value="1"/>
</dbReference>
<evidence type="ECO:0000256" key="5">
    <source>
        <dbReference type="ARBA" id="ARBA00059827"/>
    </source>
</evidence>
<dbReference type="EMBL" id="PSYR01000002">
    <property type="protein sequence ID" value="RCN56762.1"/>
    <property type="molecule type" value="Genomic_DNA"/>
</dbReference>
<dbReference type="AlphaFoldDB" id="A0A368HHJ5"/>
<gene>
    <name evidence="12" type="ORF">C4900_13430</name>
</gene>
<dbReference type="InterPro" id="IPR035965">
    <property type="entry name" value="PAS-like_dom_sf"/>
</dbReference>
<dbReference type="FunFam" id="3.30.450.20:FF:000060">
    <property type="entry name" value="Sensor protein FixL"/>
    <property type="match status" value="1"/>
</dbReference>
<dbReference type="PROSITE" id="PS50113">
    <property type="entry name" value="PAC"/>
    <property type="match status" value="1"/>
</dbReference>
<dbReference type="SUPFAM" id="SSF141868">
    <property type="entry name" value="EAL domain-like"/>
    <property type="match status" value="1"/>
</dbReference>
<dbReference type="InterPro" id="IPR043128">
    <property type="entry name" value="Rev_trsase/Diguanyl_cyclase"/>
</dbReference>
<dbReference type="NCBIfam" id="TIGR00229">
    <property type="entry name" value="sensory_box"/>
    <property type="match status" value="1"/>
</dbReference>
<dbReference type="InterPro" id="IPR052155">
    <property type="entry name" value="Biofilm_reg_signaling"/>
</dbReference>
<dbReference type="InterPro" id="IPR001633">
    <property type="entry name" value="EAL_dom"/>
</dbReference>
<sequence>MDVRRRGWAINIVAALLVVGAGAIVGLTVFTVMRTNADVALRRNLVSGLALRVQWAVRDIRDARLRVRMVATRPFLADQLAAARRHEGAALGRVEHGLRAFLAMRLSALALYTNAGTLYAHAGAFMAHPVVDMPLRGELGTTLLWNEGRGFVLRVALPVDRRRAVVGWVVGDAPLPTLGRLLLGARALRSAANIGLCGPAGTRMACFPNTFDPSQAFARMARRRAGAPLPISYALAGHTGFIVTRNYLGHQVAAAYRPVANTGLGMVLTMDTAALYAPVYREFTVVLPLIVAVLAVALLVLRWQLAPLVADLVASERSAHEAHERLKDTESYVQAVVNSVDEGIATISETGIVETFNPAMARLFGYAPEEVIGHNVSLLMPEPHRSHHDDYLRHYRDTGEARVIGTGRELTGRRHDGSEFPIDLRVSEFYLGDKRRFIGTARDATGRKEAERRMEYVATHDTLTDLPGRALIQTRIDQLIRRAERSGQLFAVMFVDLDHFKDVNDSLGHDLGDRFLRLVARRLQEALRAEDMVGRLGGDEFVVLTAALVTPLDAALIADKLLRALSAPYLLEGHTLYCSASIGAALYPQDGRDVDTLLRHSDTAMYQAKRSGRGLYRCYDEAVNATSGDEVRLASGLHKALSAGELVLYYRPVRAVGDRTVVAVETALKWRHPEQGLLDGDDFLGIAEEAGLAVSLVEWVLRQVGSEIARWRDRSLKTAPVYIRLGSRPFRDARLQESFAALLTRGDGYLGSVGVEIREEDVMDDPQDALEALSCWRRHGVDVMLGDYGAGYSSLPYLKALAFRTVRLDASLTVDNSADTESIEGLTAIIATLHALGIAVVASHVATPEQYEAMRRWGCDRYVGDLAGPLMRADGCAMCLGEQDAPAAGRGLGDGRPLSGPL</sequence>
<evidence type="ECO:0000259" key="10">
    <source>
        <dbReference type="PROSITE" id="PS50883"/>
    </source>
</evidence>
<dbReference type="InterPro" id="IPR013767">
    <property type="entry name" value="PAS_fold"/>
</dbReference>
<accession>A0A368HHJ5</accession>
<evidence type="ECO:0000256" key="3">
    <source>
        <dbReference type="ARBA" id="ARBA00022777"/>
    </source>
</evidence>
<organism evidence="12 13">
    <name type="scientific">Acidiferrobacter thiooxydans</name>
    <dbReference type="NCBI Taxonomy" id="163359"/>
    <lineage>
        <taxon>Bacteria</taxon>
        <taxon>Pseudomonadati</taxon>
        <taxon>Pseudomonadota</taxon>
        <taxon>Gammaproteobacteria</taxon>
        <taxon>Acidiferrobacterales</taxon>
        <taxon>Acidiferrobacteraceae</taxon>
        <taxon>Acidiferrobacter</taxon>
    </lineage>
</organism>
<comment type="caution">
    <text evidence="12">The sequence shown here is derived from an EMBL/GenBank/DDBJ whole genome shotgun (WGS) entry which is preliminary data.</text>
</comment>
<evidence type="ECO:0000259" key="9">
    <source>
        <dbReference type="PROSITE" id="PS50113"/>
    </source>
</evidence>
<evidence type="ECO:0000313" key="13">
    <source>
        <dbReference type="Proteomes" id="UP000253250"/>
    </source>
</evidence>
<dbReference type="Pfam" id="PF00989">
    <property type="entry name" value="PAS"/>
    <property type="match status" value="1"/>
</dbReference>
<dbReference type="Gene3D" id="3.30.70.270">
    <property type="match status" value="1"/>
</dbReference>
<evidence type="ECO:0000256" key="4">
    <source>
        <dbReference type="ARBA" id="ARBA00022840"/>
    </source>
</evidence>
<dbReference type="PROSITE" id="PS50883">
    <property type="entry name" value="EAL"/>
    <property type="match status" value="1"/>
</dbReference>
<keyword evidence="13" id="KW-1185">Reference proteome</keyword>
<feature type="transmembrane region" description="Helical" evidence="7">
    <location>
        <begin position="12"/>
        <end position="33"/>
    </location>
</feature>
<protein>
    <recommendedName>
        <fullName evidence="6">Sensor protein FixL</fullName>
    </recommendedName>
</protein>
<feature type="transmembrane region" description="Helical" evidence="7">
    <location>
        <begin position="285"/>
        <end position="305"/>
    </location>
</feature>
<dbReference type="SUPFAM" id="SSF55785">
    <property type="entry name" value="PYP-like sensor domain (PAS domain)"/>
    <property type="match status" value="1"/>
</dbReference>
<keyword evidence="7" id="KW-1133">Transmembrane helix</keyword>
<dbReference type="Gene3D" id="3.20.20.450">
    <property type="entry name" value="EAL domain"/>
    <property type="match status" value="1"/>
</dbReference>
<keyword evidence="2" id="KW-0547">Nucleotide-binding</keyword>
<feature type="domain" description="PAS" evidence="8">
    <location>
        <begin position="329"/>
        <end position="382"/>
    </location>
</feature>
<evidence type="ECO:0000256" key="2">
    <source>
        <dbReference type="ARBA" id="ARBA00022741"/>
    </source>
</evidence>
<dbReference type="GO" id="GO:0005524">
    <property type="term" value="F:ATP binding"/>
    <property type="evidence" value="ECO:0007669"/>
    <property type="project" value="UniProtKB-KW"/>
</dbReference>
<dbReference type="CDD" id="cd01949">
    <property type="entry name" value="GGDEF"/>
    <property type="match status" value="1"/>
</dbReference>
<keyword evidence="1" id="KW-0808">Transferase</keyword>
<dbReference type="SMART" id="SM00267">
    <property type="entry name" value="GGDEF"/>
    <property type="match status" value="1"/>
</dbReference>
<keyword evidence="7" id="KW-0812">Transmembrane</keyword>
<dbReference type="PANTHER" id="PTHR44757">
    <property type="entry name" value="DIGUANYLATE CYCLASE DGCP"/>
    <property type="match status" value="1"/>
</dbReference>
<keyword evidence="7" id="KW-0472">Membrane</keyword>
<dbReference type="GO" id="GO:0016301">
    <property type="term" value="F:kinase activity"/>
    <property type="evidence" value="ECO:0007669"/>
    <property type="project" value="UniProtKB-KW"/>
</dbReference>
<dbReference type="PROSITE" id="PS50112">
    <property type="entry name" value="PAS"/>
    <property type="match status" value="1"/>
</dbReference>
<comment type="function">
    <text evidence="5">Putative oxygen sensor; modulates the activity of FixJ, a transcriptional activator of nitrogen fixation fixK gene. FixL probably acts as a kinase that phosphorylates FixJ.</text>
</comment>
<evidence type="ECO:0000259" key="8">
    <source>
        <dbReference type="PROSITE" id="PS50112"/>
    </source>
</evidence>
<feature type="domain" description="GGDEF" evidence="11">
    <location>
        <begin position="488"/>
        <end position="621"/>
    </location>
</feature>
<dbReference type="PANTHER" id="PTHR44757:SF2">
    <property type="entry name" value="BIOFILM ARCHITECTURE MAINTENANCE PROTEIN MBAA"/>
    <property type="match status" value="1"/>
</dbReference>
<dbReference type="Proteomes" id="UP000253250">
    <property type="component" value="Unassembled WGS sequence"/>
</dbReference>
<proteinExistence type="predicted"/>
<dbReference type="SMART" id="SM00091">
    <property type="entry name" value="PAS"/>
    <property type="match status" value="1"/>
</dbReference>
<dbReference type="SUPFAM" id="SSF55073">
    <property type="entry name" value="Nucleotide cyclase"/>
    <property type="match status" value="1"/>
</dbReference>
<dbReference type="NCBIfam" id="TIGR00254">
    <property type="entry name" value="GGDEF"/>
    <property type="match status" value="1"/>
</dbReference>
<dbReference type="Pfam" id="PF00990">
    <property type="entry name" value="GGDEF"/>
    <property type="match status" value="1"/>
</dbReference>
<evidence type="ECO:0000256" key="6">
    <source>
        <dbReference type="ARBA" id="ARBA00070616"/>
    </source>
</evidence>
<evidence type="ECO:0000259" key="11">
    <source>
        <dbReference type="PROSITE" id="PS50887"/>
    </source>
</evidence>
<evidence type="ECO:0000256" key="7">
    <source>
        <dbReference type="SAM" id="Phobius"/>
    </source>
</evidence>
<evidence type="ECO:0000256" key="1">
    <source>
        <dbReference type="ARBA" id="ARBA00022679"/>
    </source>
</evidence>
<name>A0A368HHJ5_9GAMM</name>
<dbReference type="InterPro" id="IPR029787">
    <property type="entry name" value="Nucleotide_cyclase"/>
</dbReference>
<evidence type="ECO:0000313" key="12">
    <source>
        <dbReference type="EMBL" id="RCN56762.1"/>
    </source>
</evidence>
<dbReference type="Pfam" id="PF00563">
    <property type="entry name" value="EAL"/>
    <property type="match status" value="1"/>
</dbReference>
<dbReference type="InterPro" id="IPR000160">
    <property type="entry name" value="GGDEF_dom"/>
</dbReference>
<dbReference type="CDD" id="cd01948">
    <property type="entry name" value="EAL"/>
    <property type="match status" value="1"/>
</dbReference>
<dbReference type="SMART" id="SM00052">
    <property type="entry name" value="EAL"/>
    <property type="match status" value="1"/>
</dbReference>
<reference evidence="12 13" key="1">
    <citation type="submission" date="2018-02" db="EMBL/GenBank/DDBJ databases">
        <title>Insights into the biology of acidophilic members of the Acidiferrobacteraceae family derived from comparative genomic analyses.</title>
        <authorList>
            <person name="Issotta F."/>
            <person name="Thyssen C."/>
            <person name="Mena C."/>
            <person name="Moya A."/>
            <person name="Bellenberg S."/>
            <person name="Sproer C."/>
            <person name="Covarrubias P.C."/>
            <person name="Sand W."/>
            <person name="Quatrini R."/>
            <person name="Vera M."/>
        </authorList>
    </citation>
    <scope>NUCLEOTIDE SEQUENCE [LARGE SCALE GENOMIC DNA]</scope>
    <source>
        <strain evidence="13">m-1</strain>
    </source>
</reference>
<dbReference type="InterPro" id="IPR000700">
    <property type="entry name" value="PAS-assoc_C"/>
</dbReference>